<evidence type="ECO:0000313" key="2">
    <source>
        <dbReference type="Proteomes" id="UP001057402"/>
    </source>
</evidence>
<comment type="caution">
    <text evidence="1">The sequence shown here is derived from an EMBL/GenBank/DDBJ whole genome shotgun (WGS) entry which is preliminary data.</text>
</comment>
<dbReference type="EMBL" id="CM042887">
    <property type="protein sequence ID" value="KAI4331322.1"/>
    <property type="molecule type" value="Genomic_DNA"/>
</dbReference>
<gene>
    <name evidence="1" type="ORF">MLD38_029515</name>
</gene>
<dbReference type="Proteomes" id="UP001057402">
    <property type="component" value="Chromosome 8"/>
</dbReference>
<reference evidence="2" key="1">
    <citation type="journal article" date="2023" name="Front. Plant Sci.">
        <title>Chromosomal-level genome assembly of Melastoma candidum provides insights into trichome evolution.</title>
        <authorList>
            <person name="Zhong Y."/>
            <person name="Wu W."/>
            <person name="Sun C."/>
            <person name="Zou P."/>
            <person name="Liu Y."/>
            <person name="Dai S."/>
            <person name="Zhou R."/>
        </authorList>
    </citation>
    <scope>NUCLEOTIDE SEQUENCE [LARGE SCALE GENOMIC DNA]</scope>
</reference>
<accession>A0ACB9N638</accession>
<organism evidence="1 2">
    <name type="scientific">Melastoma candidum</name>
    <dbReference type="NCBI Taxonomy" id="119954"/>
    <lineage>
        <taxon>Eukaryota</taxon>
        <taxon>Viridiplantae</taxon>
        <taxon>Streptophyta</taxon>
        <taxon>Embryophyta</taxon>
        <taxon>Tracheophyta</taxon>
        <taxon>Spermatophyta</taxon>
        <taxon>Magnoliopsida</taxon>
        <taxon>eudicotyledons</taxon>
        <taxon>Gunneridae</taxon>
        <taxon>Pentapetalae</taxon>
        <taxon>rosids</taxon>
        <taxon>malvids</taxon>
        <taxon>Myrtales</taxon>
        <taxon>Melastomataceae</taxon>
        <taxon>Melastomatoideae</taxon>
        <taxon>Melastomateae</taxon>
        <taxon>Melastoma</taxon>
    </lineage>
</organism>
<name>A0ACB9N638_9MYRT</name>
<sequence length="265" mass="29021">MADEVVNVNEFEEIARRVLPKAFYDFVAGGAEDKHTLKENVEAFRRMTIRPRVLVDVSRINMSTTILGYNVSSPLMLAPTSRHQLAHPEGEVATARAAAASKVIMGTESNVKAFTDETFDASLNWKDISWLRSITRLPILVKGILAAEDAIKALEVGIDGIIVSNHGARQLDYSPATISVLEEIVHAVKGEVPVFMDGGVRRGTDIFKALALGAQAVVIGRPVIYGLAARGEGGVRMVIEMLKNAVKDITRHYVMTERDRLQSKI</sequence>
<protein>
    <submittedName>
        <fullName evidence="1">Uncharacterized protein</fullName>
    </submittedName>
</protein>
<evidence type="ECO:0000313" key="1">
    <source>
        <dbReference type="EMBL" id="KAI4331322.1"/>
    </source>
</evidence>
<keyword evidence="2" id="KW-1185">Reference proteome</keyword>
<proteinExistence type="predicted"/>